<keyword evidence="3" id="KW-0874">Quinone</keyword>
<dbReference type="Pfam" id="PF07992">
    <property type="entry name" value="Pyr_redox_2"/>
    <property type="match status" value="1"/>
</dbReference>
<evidence type="ECO:0000256" key="5">
    <source>
        <dbReference type="ARBA" id="ARBA00022946"/>
    </source>
</evidence>
<dbReference type="SUPFAM" id="SSF51905">
    <property type="entry name" value="FAD/NAD(P)-binding domain"/>
    <property type="match status" value="2"/>
</dbReference>
<reference evidence="8 9" key="1">
    <citation type="submission" date="2020-07" db="EMBL/GenBank/DDBJ databases">
        <title>Thermogemmata thermophila gen. nov., sp. nov., a novel moderate thermophilic planctomycete from a Kamchatka hot spring.</title>
        <authorList>
            <person name="Elcheninov A.G."/>
            <person name="Podosokorskaya O.A."/>
            <person name="Kovaleva O.L."/>
            <person name="Novikov A."/>
            <person name="Bonch-Osmolovskaya E.A."/>
            <person name="Toshchakov S.V."/>
            <person name="Kublanov I.V."/>
        </authorList>
    </citation>
    <scope>NUCLEOTIDE SEQUENCE [LARGE SCALE GENOMIC DNA]</scope>
    <source>
        <strain evidence="8 9">2918</strain>
    </source>
</reference>
<dbReference type="PANTHER" id="PTHR10632:SF2">
    <property type="entry name" value="SULFIDE:QUINONE OXIDOREDUCTASE, MITOCHONDRIAL"/>
    <property type="match status" value="1"/>
</dbReference>
<sequence>MHANMHHQILIVGGGTAGITVAARLRRSDKRLDVAIIEPSEKHYYQPLWTLVGAGVFPKQASERAEADYIPKGVAWIRDAVTEFLPAENQVKTRDGRTVSYDYLVVAPGLQLNWDQVKGLPETIGHNGVCSVYSYQYVDYTWECIRNFKGGTALFTQPATPIKCGAAPQKIMYLAEHYFRRTGIRDRSRIVFASANRKIFGVEKYAEALSKVLARKGIDTRFRHNLVEIRPNTHEAVFENLDTQETVVLTYDMIHVTPPQGPPDFVRNSPLANESGWVDVDKYTLQHVRYPNVFSLGDVSNLPTSKTGSAIRDQAPVLVKNLLAAMRHQPLPARYDGYSACPIITDYGKLILAEFDYDHKPKETFPFNQAKERWSMWLLKKYGLPWMYWNLMLKGRM</sequence>
<dbReference type="GO" id="GO:0070221">
    <property type="term" value="P:sulfide oxidation, using sulfide:quinone oxidoreductase"/>
    <property type="evidence" value="ECO:0007669"/>
    <property type="project" value="TreeGrafter"/>
</dbReference>
<evidence type="ECO:0000256" key="1">
    <source>
        <dbReference type="ARBA" id="ARBA00001974"/>
    </source>
</evidence>
<name>A0A7V9ACX2_9BACT</name>
<evidence type="ECO:0000259" key="7">
    <source>
        <dbReference type="Pfam" id="PF07992"/>
    </source>
</evidence>
<comment type="cofactor">
    <cofactor evidence="1">
        <name>FAD</name>
        <dbReference type="ChEBI" id="CHEBI:57692"/>
    </cofactor>
</comment>
<dbReference type="FunFam" id="3.50.50.60:FF:000034">
    <property type="entry name" value="sulfide:quinone oxidoreductase, mitochondrial"/>
    <property type="match status" value="1"/>
</dbReference>
<evidence type="ECO:0000313" key="8">
    <source>
        <dbReference type="EMBL" id="MBA2227643.1"/>
    </source>
</evidence>
<keyword evidence="4" id="KW-0274">FAD</keyword>
<keyword evidence="5" id="KW-0809">Transit peptide</keyword>
<gene>
    <name evidence="8" type="ORF">H0921_15910</name>
</gene>
<dbReference type="GO" id="GO:0048038">
    <property type="term" value="F:quinone binding"/>
    <property type="evidence" value="ECO:0007669"/>
    <property type="project" value="UniProtKB-KW"/>
</dbReference>
<dbReference type="InterPro" id="IPR023753">
    <property type="entry name" value="FAD/NAD-binding_dom"/>
</dbReference>
<dbReference type="GO" id="GO:0071949">
    <property type="term" value="F:FAD binding"/>
    <property type="evidence" value="ECO:0007669"/>
    <property type="project" value="TreeGrafter"/>
</dbReference>
<comment type="caution">
    <text evidence="8">The sequence shown here is derived from an EMBL/GenBank/DDBJ whole genome shotgun (WGS) entry which is preliminary data.</text>
</comment>
<evidence type="ECO:0000313" key="9">
    <source>
        <dbReference type="Proteomes" id="UP000542342"/>
    </source>
</evidence>
<dbReference type="InterPro" id="IPR036188">
    <property type="entry name" value="FAD/NAD-bd_sf"/>
</dbReference>
<organism evidence="8 9">
    <name type="scientific">Thermogemmata fonticola</name>
    <dbReference type="NCBI Taxonomy" id="2755323"/>
    <lineage>
        <taxon>Bacteria</taxon>
        <taxon>Pseudomonadati</taxon>
        <taxon>Planctomycetota</taxon>
        <taxon>Planctomycetia</taxon>
        <taxon>Gemmatales</taxon>
        <taxon>Gemmataceae</taxon>
        <taxon>Thermogemmata</taxon>
    </lineage>
</organism>
<dbReference type="InterPro" id="IPR015904">
    <property type="entry name" value="Sulphide_quinone_reductase"/>
</dbReference>
<keyword evidence="6" id="KW-0560">Oxidoreductase</keyword>
<dbReference type="PANTHER" id="PTHR10632">
    <property type="entry name" value="SULFIDE:QUINONE OXIDOREDUCTASE"/>
    <property type="match status" value="1"/>
</dbReference>
<dbReference type="Gene3D" id="3.50.50.60">
    <property type="entry name" value="FAD/NAD(P)-binding domain"/>
    <property type="match status" value="2"/>
</dbReference>
<proteinExistence type="predicted"/>
<evidence type="ECO:0000256" key="3">
    <source>
        <dbReference type="ARBA" id="ARBA00022719"/>
    </source>
</evidence>
<dbReference type="GO" id="GO:0070224">
    <property type="term" value="F:sulfide:quinone oxidoreductase activity"/>
    <property type="evidence" value="ECO:0007669"/>
    <property type="project" value="TreeGrafter"/>
</dbReference>
<dbReference type="AlphaFoldDB" id="A0A7V9ACX2"/>
<accession>A0A7V9ACX2</accession>
<keyword evidence="2" id="KW-0285">Flavoprotein</keyword>
<evidence type="ECO:0000256" key="2">
    <source>
        <dbReference type="ARBA" id="ARBA00022630"/>
    </source>
</evidence>
<evidence type="ECO:0000256" key="4">
    <source>
        <dbReference type="ARBA" id="ARBA00022827"/>
    </source>
</evidence>
<dbReference type="RefSeq" id="WP_194539502.1">
    <property type="nucleotide sequence ID" value="NZ_JACEFB010000016.1"/>
</dbReference>
<protein>
    <submittedName>
        <fullName evidence="8">NAD(P)/FAD-dependent oxidoreductase</fullName>
    </submittedName>
</protein>
<dbReference type="PRINTS" id="PR00420">
    <property type="entry name" value="RNGMNOXGNASE"/>
</dbReference>
<feature type="domain" description="FAD/NAD(P)-binding" evidence="7">
    <location>
        <begin position="8"/>
        <end position="120"/>
    </location>
</feature>
<evidence type="ECO:0000256" key="6">
    <source>
        <dbReference type="ARBA" id="ARBA00023002"/>
    </source>
</evidence>
<dbReference type="EMBL" id="JACEFB010000016">
    <property type="protein sequence ID" value="MBA2227643.1"/>
    <property type="molecule type" value="Genomic_DNA"/>
</dbReference>
<dbReference type="Proteomes" id="UP000542342">
    <property type="component" value="Unassembled WGS sequence"/>
</dbReference>
<keyword evidence="9" id="KW-1185">Reference proteome</keyword>